<protein>
    <recommendedName>
        <fullName evidence="11">Carbohydrate sulfotransferase</fullName>
        <ecNumber evidence="11">2.8.2.-</ecNumber>
    </recommendedName>
</protein>
<evidence type="ECO:0000256" key="1">
    <source>
        <dbReference type="ARBA" id="ARBA00004323"/>
    </source>
</evidence>
<dbReference type="EC" id="2.8.2.-" evidence="11"/>
<organism evidence="12 13">
    <name type="scientific">Solea senegalensis</name>
    <name type="common">Senegalese sole</name>
    <dbReference type="NCBI Taxonomy" id="28829"/>
    <lineage>
        <taxon>Eukaryota</taxon>
        <taxon>Metazoa</taxon>
        <taxon>Chordata</taxon>
        <taxon>Craniata</taxon>
        <taxon>Vertebrata</taxon>
        <taxon>Euteleostomi</taxon>
        <taxon>Actinopterygii</taxon>
        <taxon>Neopterygii</taxon>
        <taxon>Teleostei</taxon>
        <taxon>Neoteleostei</taxon>
        <taxon>Acanthomorphata</taxon>
        <taxon>Carangaria</taxon>
        <taxon>Pleuronectiformes</taxon>
        <taxon>Pleuronectoidei</taxon>
        <taxon>Soleidae</taxon>
        <taxon>Solea</taxon>
    </lineage>
</organism>
<evidence type="ECO:0000256" key="5">
    <source>
        <dbReference type="ARBA" id="ARBA00022968"/>
    </source>
</evidence>
<evidence type="ECO:0000256" key="7">
    <source>
        <dbReference type="ARBA" id="ARBA00023034"/>
    </source>
</evidence>
<evidence type="ECO:0000256" key="2">
    <source>
        <dbReference type="ARBA" id="ARBA00006339"/>
    </source>
</evidence>
<keyword evidence="9 11" id="KW-0325">Glycoprotein</keyword>
<keyword evidence="8 11" id="KW-0472">Membrane</keyword>
<keyword evidence="4 11" id="KW-0812">Transmembrane</keyword>
<dbReference type="GO" id="GO:0008146">
    <property type="term" value="F:sulfotransferase activity"/>
    <property type="evidence" value="ECO:0007669"/>
    <property type="project" value="InterPro"/>
</dbReference>
<dbReference type="GO" id="GO:0030166">
    <property type="term" value="P:proteoglycan biosynthetic process"/>
    <property type="evidence" value="ECO:0007669"/>
    <property type="project" value="TreeGrafter"/>
</dbReference>
<gene>
    <name evidence="12" type="ORF">JOB18_005195</name>
</gene>
<evidence type="ECO:0000256" key="4">
    <source>
        <dbReference type="ARBA" id="ARBA00022692"/>
    </source>
</evidence>
<dbReference type="InterPro" id="IPR005331">
    <property type="entry name" value="Sulfotransferase"/>
</dbReference>
<evidence type="ECO:0000313" key="13">
    <source>
        <dbReference type="Proteomes" id="UP000693946"/>
    </source>
</evidence>
<evidence type="ECO:0000256" key="6">
    <source>
        <dbReference type="ARBA" id="ARBA00022989"/>
    </source>
</evidence>
<dbReference type="AlphaFoldDB" id="A0AAV6QUG8"/>
<comment type="similarity">
    <text evidence="2 11">Belongs to the sulfotransferase 2 family.</text>
</comment>
<reference evidence="12 13" key="1">
    <citation type="journal article" date="2021" name="Sci. Rep.">
        <title>Chromosome anchoring in Senegalese sole (Solea senegalensis) reveals sex-associated markers and genome rearrangements in flatfish.</title>
        <authorList>
            <person name="Guerrero-Cozar I."/>
            <person name="Gomez-Garrido J."/>
            <person name="Berbel C."/>
            <person name="Martinez-Blanch J.F."/>
            <person name="Alioto T."/>
            <person name="Claros M.G."/>
            <person name="Gagnaire P.A."/>
            <person name="Manchado M."/>
        </authorList>
    </citation>
    <scope>NUCLEOTIDE SEQUENCE [LARGE SCALE GENOMIC DNA]</scope>
    <source>
        <strain evidence="12">Sse05_10M</strain>
    </source>
</reference>
<keyword evidence="13" id="KW-1185">Reference proteome</keyword>
<evidence type="ECO:0000256" key="10">
    <source>
        <dbReference type="ARBA" id="ARBA00023277"/>
    </source>
</evidence>
<evidence type="ECO:0000313" key="12">
    <source>
        <dbReference type="EMBL" id="KAG7495769.1"/>
    </source>
</evidence>
<sequence>MGACRLLPRLLSHGFFISSFIIMLSFYGWDMSQRLREKRIHQENEDRMKLINEMCHLEKKTFLQQSHHKLNNLLVDDTHGVIYCYIPKVACTNLKRIMIVLKKGEPYGDPNNITGDIHGRLLRLDHLPTKEIKVKLKHYTKFMFSRDPFIRLISAYRNKFEHLNEPFYKDYGRDILRLYGKHLNPPNTMKEALASGIRISFNNFIQYLLDPRTEQRNPFEPHWRQMHRLCHPCLIQYDLIGHQETMQEDTENLLKILKLQDDIKVPPAYVNVTTNDSVMKWFKTVPLEDRRKLYKIYEKDFKLFGYRKPDELLKG</sequence>
<feature type="transmembrane region" description="Helical" evidence="11">
    <location>
        <begin position="6"/>
        <end position="29"/>
    </location>
</feature>
<evidence type="ECO:0000256" key="3">
    <source>
        <dbReference type="ARBA" id="ARBA00022679"/>
    </source>
</evidence>
<keyword evidence="10 11" id="KW-0119">Carbohydrate metabolism</keyword>
<keyword evidence="7 11" id="KW-0333">Golgi apparatus</keyword>
<dbReference type="PANTHER" id="PTHR12137:SF4">
    <property type="entry name" value="CARBOHYDRATE SULFOTRANSFERASE 12"/>
    <property type="match status" value="1"/>
</dbReference>
<dbReference type="InterPro" id="IPR018011">
    <property type="entry name" value="Carb_sulfotrans_8-10"/>
</dbReference>
<dbReference type="Pfam" id="PF03567">
    <property type="entry name" value="Sulfotransfer_2"/>
    <property type="match status" value="1"/>
</dbReference>
<evidence type="ECO:0000256" key="11">
    <source>
        <dbReference type="RuleBase" id="RU364020"/>
    </source>
</evidence>
<keyword evidence="6 11" id="KW-1133">Transmembrane helix</keyword>
<proteinExistence type="inferred from homology"/>
<dbReference type="PANTHER" id="PTHR12137">
    <property type="entry name" value="CARBOHYDRATE SULFOTRANSFERASE"/>
    <property type="match status" value="1"/>
</dbReference>
<name>A0AAV6QUG8_SOLSE</name>
<evidence type="ECO:0000256" key="9">
    <source>
        <dbReference type="ARBA" id="ARBA00023180"/>
    </source>
</evidence>
<comment type="subcellular location">
    <subcellularLocation>
        <location evidence="1 11">Golgi apparatus membrane</location>
        <topology evidence="1 11">Single-pass type II membrane protein</topology>
    </subcellularLocation>
</comment>
<comment type="caution">
    <text evidence="12">The sequence shown here is derived from an EMBL/GenBank/DDBJ whole genome shotgun (WGS) entry which is preliminary data.</text>
</comment>
<dbReference type="Proteomes" id="UP000693946">
    <property type="component" value="Linkage Group LG3"/>
</dbReference>
<dbReference type="EMBL" id="JAGKHQ010000015">
    <property type="protein sequence ID" value="KAG7495769.1"/>
    <property type="molecule type" value="Genomic_DNA"/>
</dbReference>
<dbReference type="GO" id="GO:0000139">
    <property type="term" value="C:Golgi membrane"/>
    <property type="evidence" value="ECO:0007669"/>
    <property type="project" value="UniProtKB-SubCell"/>
</dbReference>
<keyword evidence="3 11" id="KW-0808">Transferase</keyword>
<accession>A0AAV6QUG8</accession>
<evidence type="ECO:0000256" key="8">
    <source>
        <dbReference type="ARBA" id="ARBA00023136"/>
    </source>
</evidence>
<dbReference type="GO" id="GO:0016051">
    <property type="term" value="P:carbohydrate biosynthetic process"/>
    <property type="evidence" value="ECO:0007669"/>
    <property type="project" value="InterPro"/>
</dbReference>
<keyword evidence="5 11" id="KW-0735">Signal-anchor</keyword>